<keyword evidence="2" id="KW-1185">Reference proteome</keyword>
<name>A0A3S5CIY8_9PLAT</name>
<protein>
    <submittedName>
        <fullName evidence="1">Uncharacterized protein</fullName>
    </submittedName>
</protein>
<accession>A0A3S5CIY8</accession>
<proteinExistence type="predicted"/>
<evidence type="ECO:0000313" key="1">
    <source>
        <dbReference type="EMBL" id="VEL25318.1"/>
    </source>
</evidence>
<dbReference type="AlphaFoldDB" id="A0A3S5CIY8"/>
<dbReference type="EMBL" id="CAAALY010073014">
    <property type="protein sequence ID" value="VEL25318.1"/>
    <property type="molecule type" value="Genomic_DNA"/>
</dbReference>
<dbReference type="Proteomes" id="UP000784294">
    <property type="component" value="Unassembled WGS sequence"/>
</dbReference>
<comment type="caution">
    <text evidence="1">The sequence shown here is derived from an EMBL/GenBank/DDBJ whole genome shotgun (WGS) entry which is preliminary data.</text>
</comment>
<organism evidence="1 2">
    <name type="scientific">Protopolystoma xenopodis</name>
    <dbReference type="NCBI Taxonomy" id="117903"/>
    <lineage>
        <taxon>Eukaryota</taxon>
        <taxon>Metazoa</taxon>
        <taxon>Spiralia</taxon>
        <taxon>Lophotrochozoa</taxon>
        <taxon>Platyhelminthes</taxon>
        <taxon>Monogenea</taxon>
        <taxon>Polyopisthocotylea</taxon>
        <taxon>Polystomatidea</taxon>
        <taxon>Polystomatidae</taxon>
        <taxon>Protopolystoma</taxon>
    </lineage>
</organism>
<gene>
    <name evidence="1" type="ORF">PXEA_LOCUS18758</name>
</gene>
<evidence type="ECO:0000313" key="2">
    <source>
        <dbReference type="Proteomes" id="UP000784294"/>
    </source>
</evidence>
<reference evidence="1" key="1">
    <citation type="submission" date="2018-11" db="EMBL/GenBank/DDBJ databases">
        <authorList>
            <consortium name="Pathogen Informatics"/>
        </authorList>
    </citation>
    <scope>NUCLEOTIDE SEQUENCE</scope>
</reference>
<sequence>MNTCLICGSSDVHFYPSRVMLWHTRVADNFVLGHYSLVSLSLSLSLFLGEPFELDPFSDLIPSDLSIWFSDGAISPDGDRLLDKSVIYSAFYLDRISYSPNNRSDRSQLAPFNVIPSTHYSLLSTERLDTFFTASFIVNLLSAIHFVFHSSLNMLVHFCSCRCEPVSRLVHVPFACCLANACSAGNPPSRVAVALRRLVAHPVASLQSPVAGCQLPVANCQSTGSVNDGAT</sequence>